<dbReference type="EMBL" id="AGQR02000242">
    <property type="protein sequence ID" value="PIM04968.1"/>
    <property type="molecule type" value="Genomic_DNA"/>
</dbReference>
<feature type="region of interest" description="Disordered" evidence="1">
    <location>
        <begin position="224"/>
        <end position="257"/>
    </location>
</feature>
<evidence type="ECO:0000313" key="3">
    <source>
        <dbReference type="Proteomes" id="UP000236343"/>
    </source>
</evidence>
<protein>
    <submittedName>
        <fullName evidence="2">Uncharacterized protein</fullName>
    </submittedName>
</protein>
<feature type="compositionally biased region" description="Basic and acidic residues" evidence="1">
    <location>
        <begin position="79"/>
        <end position="92"/>
    </location>
</feature>
<feature type="region of interest" description="Disordered" evidence="1">
    <location>
        <begin position="72"/>
        <end position="165"/>
    </location>
</feature>
<sequence>MYVSEYICLEGLAAARLHNDDVAEMILMVAFPDLQSPEALAASPFGRFLACLREDESRRLESRTENEVDTCNNEGLMSEGKEADAETTREEEAANTENDTARIVRHFATPAGVRGRRRRGAFRSQGEAPSVSSVSPESSFKPRSSPHFSVDASPNASLDPSVGSSVNSSSLLLPRVLLSPANLTSVVSWVGTMGSRGRLSYSNEFGTFIDISACAESSGPSSTSCSLSSSSPSSPAPSSSSPFPSPSSSSSSSPSSCVVGGSVYRRVDVWQAMSRSVLKSVSVLPPFAIVKVCGAFEASLVRDARLMGALAPRLLPEIDSLSLAALASLLSSLSTLGTPHPPLLSGLCRALSRRVFLEMPPRPPGAEAGGAARDARRKELQQFLDVLWRLIGALPDAREVYVQAIQHALAGEQLASPAPDDEAPKRKREKMRNVGRKAASQILSVFYLLLGRATIFVE</sequence>
<name>A0A2G8YCH2_TOXGO</name>
<feature type="compositionally biased region" description="Low complexity" evidence="1">
    <location>
        <begin position="224"/>
        <end position="256"/>
    </location>
</feature>
<feature type="region of interest" description="Disordered" evidence="1">
    <location>
        <begin position="413"/>
        <end position="433"/>
    </location>
</feature>
<feature type="compositionally biased region" description="Low complexity" evidence="1">
    <location>
        <begin position="129"/>
        <end position="146"/>
    </location>
</feature>
<dbReference type="Proteomes" id="UP000236343">
    <property type="component" value="Unassembled WGS sequence"/>
</dbReference>
<accession>A0A2G8YCH2</accession>
<dbReference type="AlphaFoldDB" id="A0A2G8YCH2"/>
<comment type="caution">
    <text evidence="2">The sequence shown here is derived from an EMBL/GenBank/DDBJ whole genome shotgun (WGS) entry which is preliminary data.</text>
</comment>
<dbReference type="VEuPathDB" id="ToxoDB:TGCOUG_359340"/>
<reference evidence="2 3" key="1">
    <citation type="journal article" date="2016" name="Nat. Commun.">
        <title>Local admixture of amplified and diversified secreted pathogenesis determinants shapes mosaic Toxoplasma gondii genomes.</title>
        <authorList>
            <person name="Lorenzi H."/>
            <person name="Khan A."/>
            <person name="Behnke M.S."/>
            <person name="Namasivayam S."/>
            <person name="Swapna L.S."/>
            <person name="Hadjithomas M."/>
            <person name="Karamycheva S."/>
            <person name="Pinney D."/>
            <person name="Brunk B.P."/>
            <person name="Ajioka J.W."/>
            <person name="Ajzenberg D."/>
            <person name="Boothroyd J.C."/>
            <person name="Boyle J.P."/>
            <person name="Darde M.L."/>
            <person name="Diaz-Miranda M.A."/>
            <person name="Dubey J.P."/>
            <person name="Fritz H.M."/>
            <person name="Gennari S.M."/>
            <person name="Gregory B.D."/>
            <person name="Kim K."/>
            <person name="Saeij J.P."/>
            <person name="Su C."/>
            <person name="White M.W."/>
            <person name="Zhu X.Q."/>
            <person name="Howe D.K."/>
            <person name="Rosenthal B.M."/>
            <person name="Grigg M.E."/>
            <person name="Parkinson J."/>
            <person name="Liu L."/>
            <person name="Kissinger J.C."/>
            <person name="Roos D.S."/>
            <person name="Sibley L.D."/>
        </authorList>
    </citation>
    <scope>NUCLEOTIDE SEQUENCE [LARGE SCALE GENOMIC DNA]</scope>
    <source>
        <strain evidence="2 3">COUG</strain>
    </source>
</reference>
<evidence type="ECO:0000313" key="2">
    <source>
        <dbReference type="EMBL" id="PIM04968.1"/>
    </source>
</evidence>
<organism evidence="2 3">
    <name type="scientific">Toxoplasma gondii COUG</name>
    <dbReference type="NCBI Taxonomy" id="1074873"/>
    <lineage>
        <taxon>Eukaryota</taxon>
        <taxon>Sar</taxon>
        <taxon>Alveolata</taxon>
        <taxon>Apicomplexa</taxon>
        <taxon>Conoidasida</taxon>
        <taxon>Coccidia</taxon>
        <taxon>Eucoccidiorida</taxon>
        <taxon>Eimeriorina</taxon>
        <taxon>Sarcocystidae</taxon>
        <taxon>Toxoplasma</taxon>
    </lineage>
</organism>
<gene>
    <name evidence="2" type="ORF">TGCOUG_359340</name>
</gene>
<evidence type="ECO:0000256" key="1">
    <source>
        <dbReference type="SAM" id="MobiDB-lite"/>
    </source>
</evidence>
<proteinExistence type="predicted"/>